<proteinExistence type="predicted"/>
<protein>
    <recommendedName>
        <fullName evidence="10">Bestrophin homolog</fullName>
    </recommendedName>
</protein>
<name>A0A6U5IF82_9STRA</name>
<dbReference type="AlphaFoldDB" id="A0A6U5IF82"/>
<evidence type="ECO:0000256" key="6">
    <source>
        <dbReference type="ARBA" id="ARBA00023136"/>
    </source>
</evidence>
<dbReference type="GO" id="GO:0005254">
    <property type="term" value="F:chloride channel activity"/>
    <property type="evidence" value="ECO:0007669"/>
    <property type="project" value="InterPro"/>
</dbReference>
<evidence type="ECO:0000256" key="7">
    <source>
        <dbReference type="SAM" id="Phobius"/>
    </source>
</evidence>
<evidence type="ECO:0000256" key="1">
    <source>
        <dbReference type="ARBA" id="ARBA00004141"/>
    </source>
</evidence>
<dbReference type="GO" id="GO:0016020">
    <property type="term" value="C:membrane"/>
    <property type="evidence" value="ECO:0007669"/>
    <property type="project" value="UniProtKB-SubCell"/>
</dbReference>
<keyword evidence="2" id="KW-0813">Transport</keyword>
<evidence type="ECO:0008006" key="10">
    <source>
        <dbReference type="Google" id="ProtNLM"/>
    </source>
</evidence>
<dbReference type="EMBL" id="HBFR01026388">
    <property type="protein sequence ID" value="CAD8891799.1"/>
    <property type="molecule type" value="Transcribed_RNA"/>
</dbReference>
<feature type="transmembrane region" description="Helical" evidence="7">
    <location>
        <begin position="265"/>
        <end position="283"/>
    </location>
</feature>
<evidence type="ECO:0000256" key="3">
    <source>
        <dbReference type="ARBA" id="ARBA00022692"/>
    </source>
</evidence>
<feature type="transmembrane region" description="Helical" evidence="7">
    <location>
        <begin position="289"/>
        <end position="312"/>
    </location>
</feature>
<feature type="transmembrane region" description="Helical" evidence="7">
    <location>
        <begin position="15"/>
        <end position="44"/>
    </location>
</feature>
<evidence type="ECO:0000256" key="2">
    <source>
        <dbReference type="ARBA" id="ARBA00022448"/>
    </source>
</evidence>
<dbReference type="InterPro" id="IPR044669">
    <property type="entry name" value="YneE/VCCN1/2-like"/>
</dbReference>
<sequence length="393" mass="45288">MANAMRLGPKHHSSWLAYLCLCRGSIWGEVLPYCILNCTVTYVLSSMMDSFNLKFGFSPTGYGMMTFLVSFLVIEKVRVALDRYMCLRDALGRAFVSLRELNQMIITFTEITQMSTKIKDESELWGLSIRQHLTDVINITVDIMRDHDKMVALAFRKKLGEVVDLPLDCMGCSNAMDLVQFDNKTEKRQKGTDEVNQYDPMIQLHAFRYHTYSNFGLGLYGEDPLELFQKMKIVELCRIYMDAFTEIVKFQTTPIPFPLLQMGRTFLLIYTFAMPMALIGFVPDYSLSAVLLFIFFLTYGYVGLELVAFRLLAPFGTDTCDMDVDGMRNATVYGMQSDWKMYEQRKGMGKTYESFKAERLRMSALRKKSSDSVPLNQYSYRGFNQDDGKNCWD</sequence>
<evidence type="ECO:0000313" key="8">
    <source>
        <dbReference type="EMBL" id="CAD8891799.1"/>
    </source>
</evidence>
<comment type="subcellular location">
    <subcellularLocation>
        <location evidence="1">Membrane</location>
        <topology evidence="1">Multi-pass membrane protein</topology>
    </subcellularLocation>
</comment>
<keyword evidence="4 7" id="KW-1133">Transmembrane helix</keyword>
<accession>A0A6U5IF82</accession>
<keyword evidence="6 7" id="KW-0472">Membrane</keyword>
<keyword evidence="5" id="KW-0406">Ion transport</keyword>
<evidence type="ECO:0000313" key="9">
    <source>
        <dbReference type="EMBL" id="CAD8891801.1"/>
    </source>
</evidence>
<evidence type="ECO:0000256" key="5">
    <source>
        <dbReference type="ARBA" id="ARBA00023065"/>
    </source>
</evidence>
<reference evidence="8" key="1">
    <citation type="submission" date="2021-01" db="EMBL/GenBank/DDBJ databases">
        <authorList>
            <person name="Corre E."/>
            <person name="Pelletier E."/>
            <person name="Niang G."/>
            <person name="Scheremetjew M."/>
            <person name="Finn R."/>
            <person name="Kale V."/>
            <person name="Holt S."/>
            <person name="Cochrane G."/>
            <person name="Meng A."/>
            <person name="Brown T."/>
            <person name="Cohen L."/>
        </authorList>
    </citation>
    <scope>NUCLEOTIDE SEQUENCE</scope>
    <source>
        <strain evidence="8">308</strain>
    </source>
</reference>
<keyword evidence="3 7" id="KW-0812">Transmembrane</keyword>
<dbReference type="EMBL" id="HBFR01026390">
    <property type="protein sequence ID" value="CAD8891801.1"/>
    <property type="molecule type" value="Transcribed_RNA"/>
</dbReference>
<dbReference type="Pfam" id="PF25539">
    <property type="entry name" value="Bestrophin_2"/>
    <property type="match status" value="1"/>
</dbReference>
<evidence type="ECO:0000256" key="4">
    <source>
        <dbReference type="ARBA" id="ARBA00022989"/>
    </source>
</evidence>
<feature type="transmembrane region" description="Helical" evidence="7">
    <location>
        <begin position="56"/>
        <end position="74"/>
    </location>
</feature>
<gene>
    <name evidence="8" type="ORF">CHYS00102_LOCUS19005</name>
    <name evidence="9" type="ORF">CHYS00102_LOCUS19007</name>
</gene>
<organism evidence="8">
    <name type="scientific">Corethron hystrix</name>
    <dbReference type="NCBI Taxonomy" id="216773"/>
    <lineage>
        <taxon>Eukaryota</taxon>
        <taxon>Sar</taxon>
        <taxon>Stramenopiles</taxon>
        <taxon>Ochrophyta</taxon>
        <taxon>Bacillariophyta</taxon>
        <taxon>Coscinodiscophyceae</taxon>
        <taxon>Corethrophycidae</taxon>
        <taxon>Corethrales</taxon>
        <taxon>Corethraceae</taxon>
        <taxon>Corethron</taxon>
    </lineage>
</organism>